<evidence type="ECO:0000259" key="4">
    <source>
        <dbReference type="PROSITE" id="PS50887"/>
    </source>
</evidence>
<dbReference type="RefSeq" id="WP_078744213.1">
    <property type="nucleotide sequence ID" value="NZ_FUXG01000003.1"/>
</dbReference>
<dbReference type="FunFam" id="3.30.70.270:FF:000001">
    <property type="entry name" value="Diguanylate cyclase domain protein"/>
    <property type="match status" value="1"/>
</dbReference>
<evidence type="ECO:0000256" key="1">
    <source>
        <dbReference type="ARBA" id="ARBA00001946"/>
    </source>
</evidence>
<evidence type="ECO:0000256" key="3">
    <source>
        <dbReference type="ARBA" id="ARBA00034247"/>
    </source>
</evidence>
<dbReference type="EMBL" id="MTSM01000004">
    <property type="protein sequence ID" value="OPX56295.1"/>
    <property type="molecule type" value="Genomic_DNA"/>
</dbReference>
<dbReference type="GO" id="GO:0052621">
    <property type="term" value="F:diguanylate cyclase activity"/>
    <property type="evidence" value="ECO:0007669"/>
    <property type="project" value="UniProtKB-EC"/>
</dbReference>
<dbReference type="OrthoDB" id="73375at2"/>
<dbReference type="InterPro" id="IPR000160">
    <property type="entry name" value="GGDEF_dom"/>
</dbReference>
<reference evidence="5 6" key="1">
    <citation type="submission" date="2017-01" db="EMBL/GenBank/DDBJ databases">
        <title>Genome Sequencing of a Marine Spirillum, Oceanospirillum multiglobuliferum ATCC 33336, from Japan.</title>
        <authorList>
            <person name="Carney J.G."/>
            <person name="Trachtenberg A.M."/>
            <person name="Rheaume B.A."/>
            <person name="Linnane J.D."/>
            <person name="Pitts N.L."/>
            <person name="Mykles D.L."/>
            <person name="Maclea K.S."/>
        </authorList>
    </citation>
    <scope>NUCLEOTIDE SEQUENCE [LARGE SCALE GENOMIC DNA]</scope>
    <source>
        <strain evidence="5 6">ATCC 33336</strain>
    </source>
</reference>
<dbReference type="InterPro" id="IPR043128">
    <property type="entry name" value="Rev_trsase/Diguanyl_cyclase"/>
</dbReference>
<dbReference type="Gene3D" id="3.30.70.270">
    <property type="match status" value="1"/>
</dbReference>
<protein>
    <recommendedName>
        <fullName evidence="2">diguanylate cyclase</fullName>
        <ecNumber evidence="2">2.7.7.65</ecNumber>
    </recommendedName>
</protein>
<dbReference type="STRING" id="64969.SAMN02745127_00603"/>
<dbReference type="CDD" id="cd01949">
    <property type="entry name" value="GGDEF"/>
    <property type="match status" value="1"/>
</dbReference>
<dbReference type="PROSITE" id="PS50887">
    <property type="entry name" value="GGDEF"/>
    <property type="match status" value="1"/>
</dbReference>
<dbReference type="GO" id="GO:1902201">
    <property type="term" value="P:negative regulation of bacterial-type flagellum-dependent cell motility"/>
    <property type="evidence" value="ECO:0007669"/>
    <property type="project" value="TreeGrafter"/>
</dbReference>
<dbReference type="PANTHER" id="PTHR45138">
    <property type="entry name" value="REGULATORY COMPONENTS OF SENSORY TRANSDUCTION SYSTEM"/>
    <property type="match status" value="1"/>
</dbReference>
<dbReference type="NCBIfam" id="TIGR00254">
    <property type="entry name" value="GGDEF"/>
    <property type="match status" value="1"/>
</dbReference>
<feature type="domain" description="GGDEF" evidence="4">
    <location>
        <begin position="171"/>
        <end position="313"/>
    </location>
</feature>
<organism evidence="5 6">
    <name type="scientific">Oceanospirillum multiglobuliferum</name>
    <dbReference type="NCBI Taxonomy" id="64969"/>
    <lineage>
        <taxon>Bacteria</taxon>
        <taxon>Pseudomonadati</taxon>
        <taxon>Pseudomonadota</taxon>
        <taxon>Gammaproteobacteria</taxon>
        <taxon>Oceanospirillales</taxon>
        <taxon>Oceanospirillaceae</taxon>
        <taxon>Oceanospirillum</taxon>
    </lineage>
</organism>
<dbReference type="GO" id="GO:0043709">
    <property type="term" value="P:cell adhesion involved in single-species biofilm formation"/>
    <property type="evidence" value="ECO:0007669"/>
    <property type="project" value="TreeGrafter"/>
</dbReference>
<comment type="cofactor">
    <cofactor evidence="1">
        <name>Mg(2+)</name>
        <dbReference type="ChEBI" id="CHEBI:18420"/>
    </cofactor>
</comment>
<dbReference type="SUPFAM" id="SSF55073">
    <property type="entry name" value="Nucleotide cyclase"/>
    <property type="match status" value="1"/>
</dbReference>
<dbReference type="PANTHER" id="PTHR45138:SF9">
    <property type="entry name" value="DIGUANYLATE CYCLASE DGCM-RELATED"/>
    <property type="match status" value="1"/>
</dbReference>
<dbReference type="Pfam" id="PF00990">
    <property type="entry name" value="GGDEF"/>
    <property type="match status" value="1"/>
</dbReference>
<dbReference type="InterPro" id="IPR029787">
    <property type="entry name" value="Nucleotide_cyclase"/>
</dbReference>
<dbReference type="InterPro" id="IPR050469">
    <property type="entry name" value="Diguanylate_Cyclase"/>
</dbReference>
<evidence type="ECO:0000313" key="6">
    <source>
        <dbReference type="Proteomes" id="UP000191418"/>
    </source>
</evidence>
<dbReference type="EC" id="2.7.7.65" evidence="2"/>
<dbReference type="AlphaFoldDB" id="A0A1T4M069"/>
<keyword evidence="6" id="KW-1185">Reference proteome</keyword>
<accession>A0A1T4M069</accession>
<evidence type="ECO:0000313" key="5">
    <source>
        <dbReference type="EMBL" id="OPX56295.1"/>
    </source>
</evidence>
<dbReference type="SMART" id="SM00267">
    <property type="entry name" value="GGDEF"/>
    <property type="match status" value="1"/>
</dbReference>
<dbReference type="Gene3D" id="3.30.450.20">
    <property type="entry name" value="PAS domain"/>
    <property type="match status" value="1"/>
</dbReference>
<dbReference type="GO" id="GO:0005886">
    <property type="term" value="C:plasma membrane"/>
    <property type="evidence" value="ECO:0007669"/>
    <property type="project" value="TreeGrafter"/>
</dbReference>
<gene>
    <name evidence="5" type="ORF">BTE48_04795</name>
</gene>
<evidence type="ECO:0000256" key="2">
    <source>
        <dbReference type="ARBA" id="ARBA00012528"/>
    </source>
</evidence>
<comment type="catalytic activity">
    <reaction evidence="3">
        <text>2 GTP = 3',3'-c-di-GMP + 2 diphosphate</text>
        <dbReference type="Rhea" id="RHEA:24898"/>
        <dbReference type="ChEBI" id="CHEBI:33019"/>
        <dbReference type="ChEBI" id="CHEBI:37565"/>
        <dbReference type="ChEBI" id="CHEBI:58805"/>
        <dbReference type="EC" id="2.7.7.65"/>
    </reaction>
</comment>
<name>A0A1T4M069_9GAMM</name>
<dbReference type="Proteomes" id="UP000191418">
    <property type="component" value="Unassembled WGS sequence"/>
</dbReference>
<sequence length="314" mass="34764">MLLFEQALNKLQSGVMILDSELNVIFVNHWLVESFTQVSVVQGSVLTELLPELSSQRIYTCIRQALDRGLPAVLSPALNRTPLPLYSKGKTDAEPFAQMIRIQPIKHDNKSYCMLEVQDVSTMMHRERLLNQQAKKLNQMALTDELTGVANRRCFNSLLEHAIAEATRQSSALSLLFFDIDCFKLYNDHLGHQAGDYCLSKITRVLSEHIKLTQGIDRAASLARYGGEEFCIILPNIAPDDAVAFAESFRHVIETIGLPHPASPVSSVVTASFGISGFKAGKSDTFTSIVLKADNALYRAKASGRNQVVLANKE</sequence>
<comment type="caution">
    <text evidence="5">The sequence shown here is derived from an EMBL/GenBank/DDBJ whole genome shotgun (WGS) entry which is preliminary data.</text>
</comment>
<proteinExistence type="predicted"/>